<comment type="caution">
    <text evidence="2">The sequence shown here is derived from an EMBL/GenBank/DDBJ whole genome shotgun (WGS) entry which is preliminary data.</text>
</comment>
<feature type="region of interest" description="Disordered" evidence="1">
    <location>
        <begin position="1"/>
        <end position="22"/>
    </location>
</feature>
<reference evidence="2 3" key="1">
    <citation type="journal article" date="2024" name="Arch. Microbiol.">
        <title>Corallococcus caeni sp. nov., a novel myxobacterium isolated from activated sludge.</title>
        <authorList>
            <person name="Tomita S."/>
            <person name="Nakai R."/>
            <person name="Kuroda K."/>
            <person name="Kurashita H."/>
            <person name="Hatamoto M."/>
            <person name="Yamaguchi T."/>
            <person name="Narihiro T."/>
        </authorList>
    </citation>
    <scope>NUCLEOTIDE SEQUENCE [LARGE SCALE GENOMIC DNA]</scope>
    <source>
        <strain evidence="2 3">NO1</strain>
    </source>
</reference>
<evidence type="ECO:0000313" key="2">
    <source>
        <dbReference type="EMBL" id="GMU07557.1"/>
    </source>
</evidence>
<keyword evidence="3" id="KW-1185">Reference proteome</keyword>
<name>A0ABQ6QU53_9BACT</name>
<protein>
    <submittedName>
        <fullName evidence="2">Uncharacterized protein</fullName>
    </submittedName>
</protein>
<evidence type="ECO:0000256" key="1">
    <source>
        <dbReference type="SAM" id="MobiDB-lite"/>
    </source>
</evidence>
<evidence type="ECO:0000313" key="3">
    <source>
        <dbReference type="Proteomes" id="UP001342631"/>
    </source>
</evidence>
<organism evidence="2 3">
    <name type="scientific">Corallococcus caeni</name>
    <dbReference type="NCBI Taxonomy" id="3082388"/>
    <lineage>
        <taxon>Bacteria</taxon>
        <taxon>Pseudomonadati</taxon>
        <taxon>Myxococcota</taxon>
        <taxon>Myxococcia</taxon>
        <taxon>Myxococcales</taxon>
        <taxon>Cystobacterineae</taxon>
        <taxon>Myxococcaceae</taxon>
        <taxon>Corallococcus</taxon>
    </lineage>
</organism>
<gene>
    <name evidence="2" type="ORF">ASNO1_38100</name>
</gene>
<dbReference type="Proteomes" id="UP001342631">
    <property type="component" value="Unassembled WGS sequence"/>
</dbReference>
<accession>A0ABQ6QU53</accession>
<sequence length="70" mass="7149">MLGTGFCHGREAGPGLGKPQHTRLPLKVPGALAWHAKISLPVLDGLPRAPWWVGTALGDDGTSQVGAVGA</sequence>
<dbReference type="EMBL" id="BTTX01000003">
    <property type="protein sequence ID" value="GMU07557.1"/>
    <property type="molecule type" value="Genomic_DNA"/>
</dbReference>
<proteinExistence type="predicted"/>